<dbReference type="InterPro" id="IPR036971">
    <property type="entry name" value="PDEase_catalytic_dom_sf"/>
</dbReference>
<name>A0A024SMF2_HYPJR</name>
<dbReference type="Gene3D" id="1.10.1300.10">
    <property type="entry name" value="3'5'-cyclic nucleotide phosphodiesterase, catalytic domain"/>
    <property type="match status" value="1"/>
</dbReference>
<feature type="compositionally biased region" description="Polar residues" evidence="4">
    <location>
        <begin position="748"/>
        <end position="763"/>
    </location>
</feature>
<comment type="cofactor">
    <cofactor evidence="3">
        <name>a divalent metal cation</name>
        <dbReference type="ChEBI" id="CHEBI:60240"/>
    </cofactor>
    <text evidence="3">Binds 2 divalent metal cations per subunit. Site 1 may preferentially bind zinc ions, while site 2 has a preference for magnesium and/or manganese ions.</text>
</comment>
<gene>
    <name evidence="6" type="ORF">M419DRAFT_31779</name>
</gene>
<dbReference type="Proteomes" id="UP000024376">
    <property type="component" value="Unassembled WGS sequence"/>
</dbReference>
<keyword evidence="1 3" id="KW-0479">Metal-binding</keyword>
<keyword evidence="2 3" id="KW-0378">Hydrolase</keyword>
<evidence type="ECO:0000256" key="2">
    <source>
        <dbReference type="ARBA" id="ARBA00022801"/>
    </source>
</evidence>
<evidence type="ECO:0000259" key="5">
    <source>
        <dbReference type="PROSITE" id="PS51845"/>
    </source>
</evidence>
<proteinExistence type="inferred from homology"/>
<feature type="compositionally biased region" description="Basic and acidic residues" evidence="4">
    <location>
        <begin position="690"/>
        <end position="710"/>
    </location>
</feature>
<evidence type="ECO:0000313" key="7">
    <source>
        <dbReference type="Proteomes" id="UP000024376"/>
    </source>
</evidence>
<evidence type="ECO:0000313" key="6">
    <source>
        <dbReference type="EMBL" id="ETS06455.1"/>
    </source>
</evidence>
<dbReference type="SUPFAM" id="SSF109604">
    <property type="entry name" value="HD-domain/PDEase-like"/>
    <property type="match status" value="1"/>
</dbReference>
<dbReference type="SMART" id="SM00471">
    <property type="entry name" value="HDc"/>
    <property type="match status" value="1"/>
</dbReference>
<evidence type="ECO:0000256" key="1">
    <source>
        <dbReference type="ARBA" id="ARBA00022723"/>
    </source>
</evidence>
<evidence type="ECO:0000256" key="3">
    <source>
        <dbReference type="RuleBase" id="RU363067"/>
    </source>
</evidence>
<dbReference type="PROSITE" id="PS00126">
    <property type="entry name" value="PDEASE_I_1"/>
    <property type="match status" value="1"/>
</dbReference>
<evidence type="ECO:0000256" key="4">
    <source>
        <dbReference type="SAM" id="MobiDB-lite"/>
    </source>
</evidence>
<sequence>MDSLACHVIYVNRSVGEARLLRAEPDDPAALPTGATPDWHRDRVRELVQPLLDAFGDVHVCATGAACMEKLMQLHEAGSMMDMTPTMVLLDTPHDEWVPDPLPNASSADPNFVSRDSEIHTPDENLYGLALLQRLITEAHLRSISKLVVPIPIISYPDSREQMTDGTTEPSPNASGSQPVSRKLIRRCLDLGAVDVIISPLGPKCIATLEICAYKAHRDAARDQQAMMEITKGRKRSWVGVNEQKPFAYLREAMVSGLMNGICRLSPEDDQIASAHIAVSSERQAVIAEAVGRWHFDAHEFSDDELLVAALQMFKHALTSPDLARWRIPTDQLISFLVACRAAYNSFVPYHNFRHVVDVLQATFNFLVHIGSFPPYPTWSQPRHKVHRSPIASIVTSYEALTLLVTAIGHDVGHPGVNNGFLTTLNAPLAQLYNDRSVLESFHCAAFSQILRRYWPAVFEDRKMRGLMISSILATDMGLHFDYMKKLAALKKSFEADGNPAKWNGRQLEDAKVLVCSLLIKCADISNVARRHSTALKWMHMLSEEFSRQASMEDELEIPSSLMAPPKKDILSLSNAQLGFMNMFAIPLFQGVAEIMPAMEYTVKELHINKKIFETKVQEEQAREPEPAGPTEQHRRTRSFPVENDSELKLEISPAPSPSTAKSGHDPHTPVEQHPDVNGMAFGVPSSFDAVRDVTDGDPFTCHRPDDPMEGKLAPSKHRTSETTEGSLSAGFPADWGSQAASVATGKMTLSPSTQGTSIVSNESGERTLSVPAFNMSPLSLKGSPTSPRRERDRERERDRDVPHGDDDSSPFGGSIGRAEGKALKKRPSRFRMIDFPFFKRSKGSSPPFPTADTSG</sequence>
<protein>
    <recommendedName>
        <fullName evidence="3">Phosphodiesterase</fullName>
        <ecNumber evidence="3">3.1.4.-</ecNumber>
    </recommendedName>
</protein>
<feature type="compositionally biased region" description="Basic and acidic residues" evidence="4">
    <location>
        <begin position="788"/>
        <end position="807"/>
    </location>
</feature>
<dbReference type="HOGENOM" id="CLU_010668_1_0_1"/>
<comment type="similarity">
    <text evidence="3">Belongs to the cyclic nucleotide phosphodiesterase family.</text>
</comment>
<feature type="compositionally biased region" description="Basic and acidic residues" evidence="4">
    <location>
        <begin position="617"/>
        <end position="626"/>
    </location>
</feature>
<feature type="compositionally biased region" description="Basic and acidic residues" evidence="4">
    <location>
        <begin position="663"/>
        <end position="675"/>
    </location>
</feature>
<organism evidence="6 7">
    <name type="scientific">Hypocrea jecorina (strain ATCC 56765 / BCRC 32924 / NRRL 11460 / Rut C-30)</name>
    <name type="common">Trichoderma reesei</name>
    <dbReference type="NCBI Taxonomy" id="1344414"/>
    <lineage>
        <taxon>Eukaryota</taxon>
        <taxon>Fungi</taxon>
        <taxon>Dikarya</taxon>
        <taxon>Ascomycota</taxon>
        <taxon>Pezizomycotina</taxon>
        <taxon>Sordariomycetes</taxon>
        <taxon>Hypocreomycetidae</taxon>
        <taxon>Hypocreales</taxon>
        <taxon>Hypocreaceae</taxon>
        <taxon>Trichoderma</taxon>
    </lineage>
</organism>
<dbReference type="GO" id="GO:0046872">
    <property type="term" value="F:metal ion binding"/>
    <property type="evidence" value="ECO:0007669"/>
    <property type="project" value="UniProtKB-KW"/>
</dbReference>
<dbReference type="SMR" id="A0A024SMF2"/>
<dbReference type="EMBL" id="KI911139">
    <property type="protein sequence ID" value="ETS06455.1"/>
    <property type="molecule type" value="Genomic_DNA"/>
</dbReference>
<reference evidence="7" key="1">
    <citation type="journal article" date="2013" name="Ind. Biotechnol.">
        <title>Comparative genomics analysis of Trichoderma reesei strains.</title>
        <authorList>
            <person name="Koike H."/>
            <person name="Aerts A."/>
            <person name="LaButti K."/>
            <person name="Grigoriev I.V."/>
            <person name="Baker S.E."/>
        </authorList>
    </citation>
    <scope>NUCLEOTIDE SEQUENCE [LARGE SCALE GENOMIC DNA]</scope>
    <source>
        <strain evidence="7">ATCC 56765 / BCRC 32924 / NRRL 11460 / Rut C-30</strain>
    </source>
</reference>
<feature type="domain" description="PDEase" evidence="5">
    <location>
        <begin position="267"/>
        <end position="620"/>
    </location>
</feature>
<dbReference type="KEGG" id="trr:M419DRAFT_31779"/>
<dbReference type="PANTHER" id="PTHR11347">
    <property type="entry name" value="CYCLIC NUCLEOTIDE PHOSPHODIESTERASE"/>
    <property type="match status" value="1"/>
</dbReference>
<dbReference type="EC" id="3.1.4.-" evidence="3"/>
<dbReference type="Pfam" id="PF00233">
    <property type="entry name" value="PDEase_I"/>
    <property type="match status" value="1"/>
</dbReference>
<accession>A0A024SMF2</accession>
<dbReference type="GO" id="GO:0007165">
    <property type="term" value="P:signal transduction"/>
    <property type="evidence" value="ECO:0007669"/>
    <property type="project" value="InterPro"/>
</dbReference>
<dbReference type="GO" id="GO:0004114">
    <property type="term" value="F:3',5'-cyclic-nucleotide phosphodiesterase activity"/>
    <property type="evidence" value="ECO:0007669"/>
    <property type="project" value="InterPro"/>
</dbReference>
<dbReference type="PROSITE" id="PS51845">
    <property type="entry name" value="PDEASE_I_2"/>
    <property type="match status" value="1"/>
</dbReference>
<feature type="region of interest" description="Disordered" evidence="4">
    <location>
        <begin position="158"/>
        <end position="179"/>
    </location>
</feature>
<dbReference type="CDD" id="cd00077">
    <property type="entry name" value="HDc"/>
    <property type="match status" value="1"/>
</dbReference>
<feature type="compositionally biased region" description="Polar residues" evidence="4">
    <location>
        <begin position="164"/>
        <end position="179"/>
    </location>
</feature>
<dbReference type="InterPro" id="IPR002073">
    <property type="entry name" value="PDEase_catalytic_dom"/>
</dbReference>
<dbReference type="InterPro" id="IPR023174">
    <property type="entry name" value="PDEase_CS"/>
</dbReference>
<dbReference type="AlphaFoldDB" id="A0A024SMF2"/>
<dbReference type="InterPro" id="IPR003607">
    <property type="entry name" value="HD/PDEase_dom"/>
</dbReference>
<feature type="region of interest" description="Disordered" evidence="4">
    <location>
        <begin position="617"/>
        <end position="856"/>
    </location>
</feature>
<dbReference type="OrthoDB" id="546632at2759"/>